<dbReference type="InParanoid" id="A2EE10"/>
<evidence type="ECO:0000256" key="2">
    <source>
        <dbReference type="ARBA" id="ARBA00004555"/>
    </source>
</evidence>
<dbReference type="SUPFAM" id="SSF49348">
    <property type="entry name" value="Clathrin adaptor appendage domain"/>
    <property type="match status" value="1"/>
</dbReference>
<evidence type="ECO:0000256" key="6">
    <source>
        <dbReference type="ARBA" id="ARBA00023034"/>
    </source>
</evidence>
<keyword evidence="7 9" id="KW-0472">Membrane</keyword>
<proteinExistence type="inferred from homology"/>
<dbReference type="InterPro" id="IPR008153">
    <property type="entry name" value="GAE_dom"/>
</dbReference>
<evidence type="ECO:0000256" key="4">
    <source>
        <dbReference type="ARBA" id="ARBA00022448"/>
    </source>
</evidence>
<dbReference type="PANTHER" id="PTHR22780">
    <property type="entry name" value="ADAPTIN, ALPHA/GAMMA/EPSILON"/>
    <property type="match status" value="1"/>
</dbReference>
<reference evidence="11" key="2">
    <citation type="journal article" date="2007" name="Science">
        <title>Draft genome sequence of the sexually transmitted pathogen Trichomonas vaginalis.</title>
        <authorList>
            <person name="Carlton J.M."/>
            <person name="Hirt R.P."/>
            <person name="Silva J.C."/>
            <person name="Delcher A.L."/>
            <person name="Schatz M."/>
            <person name="Zhao Q."/>
            <person name="Wortman J.R."/>
            <person name="Bidwell S.L."/>
            <person name="Alsmark U.C.M."/>
            <person name="Besteiro S."/>
            <person name="Sicheritz-Ponten T."/>
            <person name="Noel C.J."/>
            <person name="Dacks J.B."/>
            <person name="Foster P.G."/>
            <person name="Simillion C."/>
            <person name="Van de Peer Y."/>
            <person name="Miranda-Saavedra D."/>
            <person name="Barton G.J."/>
            <person name="Westrop G.D."/>
            <person name="Mueller S."/>
            <person name="Dessi D."/>
            <person name="Fiori P.L."/>
            <person name="Ren Q."/>
            <person name="Paulsen I."/>
            <person name="Zhang H."/>
            <person name="Bastida-Corcuera F.D."/>
            <person name="Simoes-Barbosa A."/>
            <person name="Brown M.T."/>
            <person name="Hayes R.D."/>
            <person name="Mukherjee M."/>
            <person name="Okumura C.Y."/>
            <person name="Schneider R."/>
            <person name="Smith A.J."/>
            <person name="Vanacova S."/>
            <person name="Villalvazo M."/>
            <person name="Haas B.J."/>
            <person name="Pertea M."/>
            <person name="Feldblyum T.V."/>
            <person name="Utterback T.R."/>
            <person name="Shu C.L."/>
            <person name="Osoegawa K."/>
            <person name="de Jong P.J."/>
            <person name="Hrdy I."/>
            <person name="Horvathova L."/>
            <person name="Zubacova Z."/>
            <person name="Dolezal P."/>
            <person name="Malik S.B."/>
            <person name="Logsdon J.M. Jr."/>
            <person name="Henze K."/>
            <person name="Gupta A."/>
            <person name="Wang C.C."/>
            <person name="Dunne R.L."/>
            <person name="Upcroft J.A."/>
            <person name="Upcroft P."/>
            <person name="White O."/>
            <person name="Salzberg S.L."/>
            <person name="Tang P."/>
            <person name="Chiu C.-H."/>
            <person name="Lee Y.-S."/>
            <person name="Embley T.M."/>
            <person name="Coombs G.H."/>
            <person name="Mottram J.C."/>
            <person name="Tachezy J."/>
            <person name="Fraser-Liggett C.M."/>
            <person name="Johnson P.J."/>
        </authorList>
    </citation>
    <scope>NUCLEOTIDE SEQUENCE [LARGE SCALE GENOMIC DNA]</scope>
    <source>
        <strain evidence="11">G3</strain>
    </source>
</reference>
<accession>A2EE10</accession>
<keyword evidence="4 9" id="KW-0813">Transport</keyword>
<dbReference type="OrthoDB" id="28053at2759"/>
<dbReference type="VEuPathDB" id="TrichDB:TVAGG3_0889980"/>
<dbReference type="SUPFAM" id="SSF48371">
    <property type="entry name" value="ARM repeat"/>
    <property type="match status" value="1"/>
</dbReference>
<comment type="subcellular location">
    <subcellularLocation>
        <location evidence="1">Cytoplasmic vesicle membrane</location>
    </subcellularLocation>
    <subcellularLocation>
        <location evidence="2">Golgi apparatus</location>
    </subcellularLocation>
</comment>
<evidence type="ECO:0000313" key="12">
    <source>
        <dbReference type="Proteomes" id="UP000001542"/>
    </source>
</evidence>
<dbReference type="Pfam" id="PF01602">
    <property type="entry name" value="Adaptin_N"/>
    <property type="match status" value="1"/>
</dbReference>
<dbReference type="eggNOG" id="KOG1062">
    <property type="taxonomic scope" value="Eukaryota"/>
</dbReference>
<dbReference type="Gene3D" id="1.25.10.10">
    <property type="entry name" value="Leucine-rich Repeat Variant"/>
    <property type="match status" value="1"/>
</dbReference>
<dbReference type="GO" id="GO:0030121">
    <property type="term" value="C:AP-1 adaptor complex"/>
    <property type="evidence" value="ECO:0000318"/>
    <property type="project" value="GO_Central"/>
</dbReference>
<sequence>MATNFEDFIVSILETDTIEDERVVISNELANMRTFIRDCSEHYKPRLVLKLMYLDMIGENTAWGQMEIVSLMAHDRPSYKRIGYLAAANILDEDNERIVLITHTMQKDLTSPNPLVQMLPLTLLANIGAVEMCRTLVTDVQKLLDSPLSAMQKRAAMASVHIIRKVPELSDSFRPYVQKLLNHSAHCCVMAGIMLALEMLKVDPDLANQWGQFCTPFTKILKNLYEARPSSEFSFSIFNDPFLQIKIMKILAHLKRPSEELDELLASIITSVDVRRNTGRSILFQAIQTINTCAKKASLRSLAYNQIGRLFTFPEPNVLYSALSAFSQILYNENQIIDRSSADSVVLQRYKSQVVSCLDHKDASIRRRALDVITALVDESNVEVLIPDVNQYLRMADGDFRIELVAKVFASVQRFAPSPEWNFTTVLNILIDSGNYVGNDVISSICKLIGQHQDLRYKAVKLLTEKLPDNSSNQSLVQVAAWTIGEFLEEESDAPEILKRILLMPQTTIETKCYIIIALAKVAVRFNRIPEMTPVFEDLAKSNNLEIQQRAGEILHILSKKELYDDLLVPLEFEEAPVGEIKSQHNENLLDLEMEAPQQKQQQPVDAVAALLGAPVAQPQQQQPAVQQLLADASKGTSPQKVTPKKEITPPKGAVEALRTQDYVIYFEFQRNQNNPNQLAIRASCFNLGEVPLTQFQIQYGLPQGWMISPQQPSGNVLEPIGGRPIMQVLMLQNKGVNKLQMRTQITYLYRSQPLKENGTINQAIFG</sequence>
<dbReference type="InterPro" id="IPR017107">
    <property type="entry name" value="AP1_complex_gsu"/>
</dbReference>
<dbReference type="EMBL" id="DS113364">
    <property type="protein sequence ID" value="EAY09122.1"/>
    <property type="molecule type" value="Genomic_DNA"/>
</dbReference>
<dbReference type="GO" id="GO:0006886">
    <property type="term" value="P:intracellular protein transport"/>
    <property type="evidence" value="ECO:0007669"/>
    <property type="project" value="UniProtKB-UniRule"/>
</dbReference>
<evidence type="ECO:0000256" key="8">
    <source>
        <dbReference type="ARBA" id="ARBA00023329"/>
    </source>
</evidence>
<evidence type="ECO:0000313" key="11">
    <source>
        <dbReference type="EMBL" id="EAY09122.1"/>
    </source>
</evidence>
<dbReference type="KEGG" id="tva:4767038"/>
<keyword evidence="5 9" id="KW-0653">Protein transport</keyword>
<dbReference type="FunCoup" id="A2EE10">
    <property type="interactions" value="212"/>
</dbReference>
<keyword evidence="12" id="KW-1185">Reference proteome</keyword>
<evidence type="ECO:0000256" key="5">
    <source>
        <dbReference type="ARBA" id="ARBA00022927"/>
    </source>
</evidence>
<dbReference type="AlphaFoldDB" id="A2EE10"/>
<dbReference type="RefSeq" id="XP_001321345.1">
    <property type="nucleotide sequence ID" value="XM_001321310.1"/>
</dbReference>
<dbReference type="SMR" id="A2EE10"/>
<keyword evidence="8 9" id="KW-0968">Cytoplasmic vesicle</keyword>
<reference evidence="11" key="1">
    <citation type="submission" date="2006-10" db="EMBL/GenBank/DDBJ databases">
        <authorList>
            <person name="Amadeo P."/>
            <person name="Zhao Q."/>
            <person name="Wortman J."/>
            <person name="Fraser-Liggett C."/>
            <person name="Carlton J."/>
        </authorList>
    </citation>
    <scope>NUCLEOTIDE SEQUENCE</scope>
    <source>
        <strain evidence="11">G3</strain>
    </source>
</reference>
<protein>
    <recommendedName>
        <fullName evidence="9">AP-1 complex subunit gamma</fullName>
    </recommendedName>
</protein>
<dbReference type="Proteomes" id="UP000001542">
    <property type="component" value="Unassembled WGS sequence"/>
</dbReference>
<dbReference type="InterPro" id="IPR016024">
    <property type="entry name" value="ARM-type_fold"/>
</dbReference>
<evidence type="ECO:0000256" key="1">
    <source>
        <dbReference type="ARBA" id="ARBA00004156"/>
    </source>
</evidence>
<feature type="domain" description="GAE" evidence="10">
    <location>
        <begin position="650"/>
        <end position="765"/>
    </location>
</feature>
<dbReference type="PIRSF" id="PIRSF037094">
    <property type="entry name" value="AP1_complex_gamma"/>
    <property type="match status" value="1"/>
</dbReference>
<dbReference type="InterPro" id="IPR050840">
    <property type="entry name" value="Adaptor_Complx_Large_Subunit"/>
</dbReference>
<evidence type="ECO:0000256" key="9">
    <source>
        <dbReference type="PIRNR" id="PIRNR037094"/>
    </source>
</evidence>
<name>A2EE10_TRIV3</name>
<dbReference type="GO" id="GO:0035615">
    <property type="term" value="F:clathrin adaptor activity"/>
    <property type="evidence" value="ECO:0000318"/>
    <property type="project" value="GO_Central"/>
</dbReference>
<dbReference type="InterPro" id="IPR011989">
    <property type="entry name" value="ARM-like"/>
</dbReference>
<dbReference type="SMART" id="SM00809">
    <property type="entry name" value="Alpha_adaptinC2"/>
    <property type="match status" value="1"/>
</dbReference>
<dbReference type="Gene3D" id="2.60.40.1230">
    <property type="match status" value="1"/>
</dbReference>
<gene>
    <name evidence="11" type="ORF">TVAG_230820</name>
</gene>
<dbReference type="STRING" id="5722.A2EE10"/>
<keyword evidence="6 9" id="KW-0333">Golgi apparatus</keyword>
<comment type="similarity">
    <text evidence="3 9">Belongs to the adaptor complexes large subunit family.</text>
</comment>
<dbReference type="GO" id="GO:0006896">
    <property type="term" value="P:Golgi to vacuole transport"/>
    <property type="evidence" value="ECO:0000318"/>
    <property type="project" value="GO_Central"/>
</dbReference>
<dbReference type="VEuPathDB" id="TrichDB:TVAG_230820"/>
<evidence type="ECO:0000259" key="10">
    <source>
        <dbReference type="PROSITE" id="PS50180"/>
    </source>
</evidence>
<dbReference type="InterPro" id="IPR013041">
    <property type="entry name" value="Clathrin_app_Ig-like_sf"/>
</dbReference>
<dbReference type="PROSITE" id="PS50180">
    <property type="entry name" value="GAE"/>
    <property type="match status" value="1"/>
</dbReference>
<dbReference type="InterPro" id="IPR008152">
    <property type="entry name" value="Clathrin_a/b/g-adaptin_app_Ig"/>
</dbReference>
<dbReference type="Pfam" id="PF02883">
    <property type="entry name" value="Alpha_adaptinC2"/>
    <property type="match status" value="1"/>
</dbReference>
<evidence type="ECO:0000256" key="7">
    <source>
        <dbReference type="ARBA" id="ARBA00023136"/>
    </source>
</evidence>
<organism evidence="11 12">
    <name type="scientific">Trichomonas vaginalis (strain ATCC PRA-98 / G3)</name>
    <dbReference type="NCBI Taxonomy" id="412133"/>
    <lineage>
        <taxon>Eukaryota</taxon>
        <taxon>Metamonada</taxon>
        <taxon>Parabasalia</taxon>
        <taxon>Trichomonadida</taxon>
        <taxon>Trichomonadidae</taxon>
        <taxon>Trichomonas</taxon>
    </lineage>
</organism>
<dbReference type="InterPro" id="IPR002553">
    <property type="entry name" value="Clathrin/coatomer_adapt-like_N"/>
</dbReference>
<evidence type="ECO:0000256" key="3">
    <source>
        <dbReference type="ARBA" id="ARBA00006613"/>
    </source>
</evidence>